<keyword evidence="2 3" id="KW-0808">Transferase</keyword>
<accession>A0A2K9EG66</accession>
<dbReference type="RefSeq" id="WP_101460623.1">
    <property type="nucleotide sequence ID" value="NZ_CP025408.1"/>
</dbReference>
<dbReference type="SUPFAM" id="SSF100950">
    <property type="entry name" value="NagB/RpiA/CoA transferase-like"/>
    <property type="match status" value="1"/>
</dbReference>
<evidence type="ECO:0000313" key="3">
    <source>
        <dbReference type="EMBL" id="AUH33958.1"/>
    </source>
</evidence>
<dbReference type="InterPro" id="IPR004165">
    <property type="entry name" value="CoA_trans_fam_I"/>
</dbReference>
<evidence type="ECO:0000313" key="4">
    <source>
        <dbReference type="Proteomes" id="UP000233742"/>
    </source>
</evidence>
<gene>
    <name evidence="3" type="ORF">CUV01_11650</name>
</gene>
<dbReference type="InterPro" id="IPR004163">
    <property type="entry name" value="CoA_transf_BS"/>
</dbReference>
<evidence type="ECO:0000256" key="1">
    <source>
        <dbReference type="ARBA" id="ARBA00005612"/>
    </source>
</evidence>
<dbReference type="SMART" id="SM00882">
    <property type="entry name" value="CoA_trans"/>
    <property type="match status" value="1"/>
</dbReference>
<proteinExistence type="inferred from homology"/>
<protein>
    <submittedName>
        <fullName evidence="3">3-oxoadipate CoA-transferase</fullName>
    </submittedName>
</protein>
<dbReference type="PANTHER" id="PTHR13707">
    <property type="entry name" value="KETOACID-COENZYME A TRANSFERASE"/>
    <property type="match status" value="1"/>
</dbReference>
<dbReference type="AlphaFoldDB" id="A0A2K9EG66"/>
<dbReference type="NCBIfam" id="TIGR02429">
    <property type="entry name" value="pcaI_scoA_fam"/>
    <property type="match status" value="1"/>
</dbReference>
<keyword evidence="4" id="KW-1185">Reference proteome</keyword>
<name>A0A2K9EG66_9RHOB</name>
<dbReference type="GO" id="GO:0008410">
    <property type="term" value="F:CoA-transferase activity"/>
    <property type="evidence" value="ECO:0007669"/>
    <property type="project" value="InterPro"/>
</dbReference>
<evidence type="ECO:0000256" key="2">
    <source>
        <dbReference type="ARBA" id="ARBA00022679"/>
    </source>
</evidence>
<dbReference type="PANTHER" id="PTHR13707:SF60">
    <property type="entry name" value="ACETATE COA-TRANSFERASE SUBUNIT ALPHA"/>
    <property type="match status" value="1"/>
</dbReference>
<dbReference type="PROSITE" id="PS01273">
    <property type="entry name" value="COA_TRANSF_1"/>
    <property type="match status" value="1"/>
</dbReference>
<dbReference type="OrthoDB" id="9777193at2"/>
<dbReference type="KEGG" id="paro:CUV01_11650"/>
<dbReference type="InterPro" id="IPR012792">
    <property type="entry name" value="3-oxoacid_CoA-transf_A"/>
</dbReference>
<dbReference type="Proteomes" id="UP000233742">
    <property type="component" value="Chromosome"/>
</dbReference>
<sequence length="222" mass="23796">MIDKTVPDPVQAVAAIPDGASVMVGGFGNAGIPFGLLNALADRGARDLTIISNNAGEAEAGIARLLMQGQVRKMVCSYPRTPGSVWLQRRYAAGEIELEVMPQGTLAERMRAAGAGLGGFFTPTGFGTMLADNKETRMIDGRGHVFETPLPADFALIRAETGDRWGNLAFHATARNFNPVMAMAARCSIAEVRHLSTTPLDPERVVTPGIFIDRLCPYEVRP</sequence>
<dbReference type="EMBL" id="CP025408">
    <property type="protein sequence ID" value="AUH33958.1"/>
    <property type="molecule type" value="Genomic_DNA"/>
</dbReference>
<dbReference type="InterPro" id="IPR037171">
    <property type="entry name" value="NagB/RpiA_transferase-like"/>
</dbReference>
<comment type="similarity">
    <text evidence="1">Belongs to the 3-oxoacid CoA-transferase subunit A family.</text>
</comment>
<organism evidence="3 4">
    <name type="scientific">Paracoccus tegillarcae</name>
    <dbReference type="NCBI Taxonomy" id="1529068"/>
    <lineage>
        <taxon>Bacteria</taxon>
        <taxon>Pseudomonadati</taxon>
        <taxon>Pseudomonadota</taxon>
        <taxon>Alphaproteobacteria</taxon>
        <taxon>Rhodobacterales</taxon>
        <taxon>Paracoccaceae</taxon>
        <taxon>Paracoccus</taxon>
    </lineage>
</organism>
<dbReference type="Gene3D" id="3.40.1080.10">
    <property type="entry name" value="Glutaconate Coenzyme A-transferase"/>
    <property type="match status" value="1"/>
</dbReference>
<dbReference type="Pfam" id="PF01144">
    <property type="entry name" value="CoA_trans"/>
    <property type="match status" value="1"/>
</dbReference>
<reference evidence="3 4" key="1">
    <citation type="submission" date="2017-12" db="EMBL/GenBank/DDBJ databases">
        <authorList>
            <person name="Hurst M.R.H."/>
        </authorList>
    </citation>
    <scope>NUCLEOTIDE SEQUENCE [LARGE SCALE GENOMIC DNA]</scope>
    <source>
        <strain evidence="3 4">BM15</strain>
    </source>
</reference>